<feature type="signal peptide" evidence="1">
    <location>
        <begin position="1"/>
        <end position="20"/>
    </location>
</feature>
<dbReference type="PROSITE" id="PS51257">
    <property type="entry name" value="PROKAR_LIPOPROTEIN"/>
    <property type="match status" value="1"/>
</dbReference>
<accession>A0ABX4CE66</accession>
<evidence type="ECO:0000256" key="1">
    <source>
        <dbReference type="SAM" id="SignalP"/>
    </source>
</evidence>
<protein>
    <recommendedName>
        <fullName evidence="4">Auto-transporter adhesin head GIN domain-containing protein</fullName>
    </recommendedName>
</protein>
<comment type="caution">
    <text evidence="2">The sequence shown here is derived from an EMBL/GenBank/DDBJ whole genome shotgun (WGS) entry which is preliminary data.</text>
</comment>
<evidence type="ECO:0000313" key="3">
    <source>
        <dbReference type="Proteomes" id="UP000198302"/>
    </source>
</evidence>
<evidence type="ECO:0000313" key="2">
    <source>
        <dbReference type="EMBL" id="OXA91706.1"/>
    </source>
</evidence>
<proteinExistence type="predicted"/>
<feature type="chain" id="PRO_5045461778" description="Auto-transporter adhesin head GIN domain-containing protein" evidence="1">
    <location>
        <begin position="21"/>
        <end position="132"/>
    </location>
</feature>
<sequence>MKTSFKFLFLLLFFILFTSCDPSHDIFFKNKTASNVKVKINIEPKAIDDLKSIATNDSIVFNLAKDSTAMISFGIGNWSAKEIEIATNSIKAIEIETSDSRTIYKTKKAIHSVLDKNVHGIVFKGVIEINID</sequence>
<keyword evidence="3" id="KW-1185">Reference proteome</keyword>
<dbReference type="RefSeq" id="WP_089081894.1">
    <property type="nucleotide sequence ID" value="NZ_MUGX01000002.1"/>
</dbReference>
<dbReference type="EMBL" id="MUGX01000002">
    <property type="protein sequence ID" value="OXA91706.1"/>
    <property type="molecule type" value="Genomic_DNA"/>
</dbReference>
<gene>
    <name evidence="2" type="ORF">B0A73_00245</name>
</gene>
<keyword evidence="1" id="KW-0732">Signal</keyword>
<name>A0ABX4CE66_9FLAO</name>
<organism evidence="2 3">
    <name type="scientific">Flavobacterium hibernum</name>
    <dbReference type="NCBI Taxonomy" id="37752"/>
    <lineage>
        <taxon>Bacteria</taxon>
        <taxon>Pseudomonadati</taxon>
        <taxon>Bacteroidota</taxon>
        <taxon>Flavobacteriia</taxon>
        <taxon>Flavobacteriales</taxon>
        <taxon>Flavobacteriaceae</taxon>
        <taxon>Flavobacterium</taxon>
    </lineage>
</organism>
<evidence type="ECO:0008006" key="4">
    <source>
        <dbReference type="Google" id="ProtNLM"/>
    </source>
</evidence>
<dbReference type="Proteomes" id="UP000198302">
    <property type="component" value="Unassembled WGS sequence"/>
</dbReference>
<reference evidence="2 3" key="1">
    <citation type="submission" date="2016-11" db="EMBL/GenBank/DDBJ databases">
        <title>Whole genomes of Flavobacteriaceae.</title>
        <authorList>
            <person name="Stine C."/>
            <person name="Li C."/>
            <person name="Tadesse D."/>
        </authorList>
    </citation>
    <scope>NUCLEOTIDE SEQUENCE [LARGE SCALE GENOMIC DNA]</scope>
    <source>
        <strain evidence="2 3">ATCC 51468</strain>
    </source>
</reference>